<proteinExistence type="inferred from homology"/>
<dbReference type="PANTHER" id="PTHR48417">
    <property type="entry name" value="ATP SYNTHASE F1 SUBUNIT EPSILON"/>
    <property type="match status" value="1"/>
</dbReference>
<evidence type="ECO:0000256" key="6">
    <source>
        <dbReference type="SAM" id="MobiDB-lite"/>
    </source>
</evidence>
<dbReference type="Pfam" id="PF04568">
    <property type="entry name" value="IATP"/>
    <property type="match status" value="1"/>
</dbReference>
<keyword evidence="7" id="KW-1185">Reference proteome</keyword>
<feature type="region of interest" description="Disordered" evidence="6">
    <location>
        <begin position="24"/>
        <end position="45"/>
    </location>
</feature>
<comment type="subcellular location">
    <subcellularLocation>
        <location evidence="1">Mitochondrion</location>
    </subcellularLocation>
</comment>
<evidence type="ECO:0000256" key="2">
    <source>
        <dbReference type="ARBA" id="ARBA00010901"/>
    </source>
</evidence>
<accession>A0ABM4BQL1</accession>
<dbReference type="RefSeq" id="XP_065651424.1">
    <property type="nucleotide sequence ID" value="XM_065795352.1"/>
</dbReference>
<name>A0ABM4BQL1_HYDVU</name>
<evidence type="ECO:0000256" key="5">
    <source>
        <dbReference type="ARBA" id="ARBA00023128"/>
    </source>
</evidence>
<comment type="similarity">
    <text evidence="2">Belongs to the ATPase inhibitor family.</text>
</comment>
<evidence type="ECO:0000256" key="1">
    <source>
        <dbReference type="ARBA" id="ARBA00004173"/>
    </source>
</evidence>
<feature type="compositionally biased region" description="Gly residues" evidence="6">
    <location>
        <begin position="25"/>
        <end position="37"/>
    </location>
</feature>
<feature type="compositionally biased region" description="Basic and acidic residues" evidence="6">
    <location>
        <begin position="108"/>
        <end position="119"/>
    </location>
</feature>
<feature type="region of interest" description="Disordered" evidence="6">
    <location>
        <begin position="108"/>
        <end position="131"/>
    </location>
</feature>
<dbReference type="Proteomes" id="UP001652625">
    <property type="component" value="Chromosome 04"/>
</dbReference>
<organism evidence="7 8">
    <name type="scientific">Hydra vulgaris</name>
    <name type="common">Hydra</name>
    <name type="synonym">Hydra attenuata</name>
    <dbReference type="NCBI Taxonomy" id="6087"/>
    <lineage>
        <taxon>Eukaryota</taxon>
        <taxon>Metazoa</taxon>
        <taxon>Cnidaria</taxon>
        <taxon>Hydrozoa</taxon>
        <taxon>Hydroidolina</taxon>
        <taxon>Anthoathecata</taxon>
        <taxon>Aplanulata</taxon>
        <taxon>Hydridae</taxon>
        <taxon>Hydra</taxon>
    </lineage>
</organism>
<protein>
    <submittedName>
        <fullName evidence="8">ATPase inhibitor A, mitochondrial isoform X2</fullName>
    </submittedName>
</protein>
<evidence type="ECO:0000256" key="4">
    <source>
        <dbReference type="ARBA" id="ARBA00023054"/>
    </source>
</evidence>
<dbReference type="SUPFAM" id="SSF64602">
    <property type="entry name" value="F1 ATPase inhibitor, IF1, C-terminal domain"/>
    <property type="match status" value="1"/>
</dbReference>
<reference evidence="8" key="1">
    <citation type="submission" date="2025-08" db="UniProtKB">
        <authorList>
            <consortium name="RefSeq"/>
        </authorList>
    </citation>
    <scope>IDENTIFICATION</scope>
</reference>
<sequence>MAALRYSCKKLVLPLSSRLLSSGELGSGAGKGGGQGGSIRDAGGSFGKMEAAHEEQYFRKMEAELLAKIKREHQEQSLYHDEEIEFHKNAIKRHTEAIERHALLKTQHDASVRDHEGSEKNLINMERTKKK</sequence>
<dbReference type="GeneID" id="100203250"/>
<keyword evidence="5" id="KW-0496">Mitochondrion</keyword>
<keyword evidence="3" id="KW-0809">Transit peptide</keyword>
<evidence type="ECO:0000256" key="3">
    <source>
        <dbReference type="ARBA" id="ARBA00022946"/>
    </source>
</evidence>
<dbReference type="PANTHER" id="PTHR48417:SF1">
    <property type="entry name" value="ATP SYNTHASE F1 SUBUNIT EPSILON"/>
    <property type="match status" value="1"/>
</dbReference>
<evidence type="ECO:0000313" key="7">
    <source>
        <dbReference type="Proteomes" id="UP001652625"/>
    </source>
</evidence>
<keyword evidence="4" id="KW-0175">Coiled coil</keyword>
<dbReference type="Gene3D" id="1.20.5.500">
    <property type="entry name" value="Single helix bin"/>
    <property type="match status" value="1"/>
</dbReference>
<evidence type="ECO:0000313" key="8">
    <source>
        <dbReference type="RefSeq" id="XP_065651424.1"/>
    </source>
</evidence>
<gene>
    <name evidence="8" type="primary">LOC100203250</name>
</gene>
<dbReference type="InterPro" id="IPR007648">
    <property type="entry name" value="ATPase_inhibitor_mt"/>
</dbReference>